<evidence type="ECO:0000256" key="5">
    <source>
        <dbReference type="SAM" id="Phobius"/>
    </source>
</evidence>
<dbReference type="AlphaFoldDB" id="A0A3A4NY64"/>
<keyword evidence="5" id="KW-0472">Membrane</keyword>
<dbReference type="GO" id="GO:0009055">
    <property type="term" value="F:electron transfer activity"/>
    <property type="evidence" value="ECO:0007669"/>
    <property type="project" value="InterPro"/>
</dbReference>
<feature type="domain" description="Cytochrome c" evidence="6">
    <location>
        <begin position="499"/>
        <end position="575"/>
    </location>
</feature>
<dbReference type="PANTHER" id="PTHR33751:SF1">
    <property type="entry name" value="CBB3-TYPE CYTOCHROME C OXIDASE SUBUNIT FIXP"/>
    <property type="match status" value="1"/>
</dbReference>
<dbReference type="PROSITE" id="PS51007">
    <property type="entry name" value="CYTC"/>
    <property type="match status" value="6"/>
</dbReference>
<organism evidence="7 8">
    <name type="scientific">Abyssobacteria bacterium (strain SURF_5)</name>
    <dbReference type="NCBI Taxonomy" id="2093360"/>
    <lineage>
        <taxon>Bacteria</taxon>
        <taxon>Pseudomonadati</taxon>
        <taxon>Candidatus Hydrogenedentota</taxon>
        <taxon>Candidatus Abyssobacteria</taxon>
    </lineage>
</organism>
<dbReference type="GO" id="GO:0020037">
    <property type="term" value="F:heme binding"/>
    <property type="evidence" value="ECO:0007669"/>
    <property type="project" value="InterPro"/>
</dbReference>
<dbReference type="Pfam" id="PF13442">
    <property type="entry name" value="Cytochrome_CBB3"/>
    <property type="match status" value="3"/>
</dbReference>
<keyword evidence="5" id="KW-1133">Transmembrane helix</keyword>
<comment type="caution">
    <text evidence="7">The sequence shown here is derived from an EMBL/GenBank/DDBJ whole genome shotgun (WGS) entry which is preliminary data.</text>
</comment>
<name>A0A3A4NY64_ABYX5</name>
<dbReference type="SUPFAM" id="SSF48695">
    <property type="entry name" value="Multiheme cytochromes"/>
    <property type="match status" value="1"/>
</dbReference>
<dbReference type="InterPro" id="IPR036280">
    <property type="entry name" value="Multihaem_cyt_sf"/>
</dbReference>
<dbReference type="InterPro" id="IPR036909">
    <property type="entry name" value="Cyt_c-like_dom_sf"/>
</dbReference>
<keyword evidence="1 4" id="KW-0349">Heme</keyword>
<proteinExistence type="predicted"/>
<evidence type="ECO:0000256" key="1">
    <source>
        <dbReference type="ARBA" id="ARBA00022617"/>
    </source>
</evidence>
<dbReference type="EMBL" id="QZKU01000042">
    <property type="protein sequence ID" value="RJP23902.1"/>
    <property type="molecule type" value="Genomic_DNA"/>
</dbReference>
<dbReference type="Gene3D" id="1.10.760.10">
    <property type="entry name" value="Cytochrome c-like domain"/>
    <property type="match status" value="6"/>
</dbReference>
<feature type="domain" description="Cytochrome c" evidence="6">
    <location>
        <begin position="280"/>
        <end position="373"/>
    </location>
</feature>
<evidence type="ECO:0000313" key="8">
    <source>
        <dbReference type="Proteomes" id="UP000265882"/>
    </source>
</evidence>
<evidence type="ECO:0000256" key="3">
    <source>
        <dbReference type="ARBA" id="ARBA00023004"/>
    </source>
</evidence>
<feature type="domain" description="Cytochrome c" evidence="6">
    <location>
        <begin position="194"/>
        <end position="276"/>
    </location>
</feature>
<accession>A0A3A4NY64</accession>
<protein>
    <recommendedName>
        <fullName evidence="6">Cytochrome c domain-containing protein</fullName>
    </recommendedName>
</protein>
<evidence type="ECO:0000256" key="2">
    <source>
        <dbReference type="ARBA" id="ARBA00022723"/>
    </source>
</evidence>
<dbReference type="PANTHER" id="PTHR33751">
    <property type="entry name" value="CBB3-TYPE CYTOCHROME C OXIDASE SUBUNIT FIXP"/>
    <property type="match status" value="1"/>
</dbReference>
<keyword evidence="2 4" id="KW-0479">Metal-binding</keyword>
<feature type="domain" description="Cytochrome c" evidence="6">
    <location>
        <begin position="396"/>
        <end position="485"/>
    </location>
</feature>
<evidence type="ECO:0000259" key="6">
    <source>
        <dbReference type="PROSITE" id="PS51007"/>
    </source>
</evidence>
<evidence type="ECO:0000313" key="7">
    <source>
        <dbReference type="EMBL" id="RJP23902.1"/>
    </source>
</evidence>
<dbReference type="Pfam" id="PF00034">
    <property type="entry name" value="Cytochrom_C"/>
    <property type="match status" value="3"/>
</dbReference>
<evidence type="ECO:0000256" key="4">
    <source>
        <dbReference type="PROSITE-ProRule" id="PRU00433"/>
    </source>
</evidence>
<keyword evidence="3 4" id="KW-0408">Iron</keyword>
<sequence>MADSLNGNSGQNHRPEVFSGLTVPTFDPVTPAGRRARWALLITSGVVLLCLLAAIITEHYLKPWLKHQRNFKSVLAAVAVAEGKSPPPFPQEIKQITSAAYGVSDRCTTCHAGFDNPNLADQKQPYGAHPQWVFDIHPPEQFGCTLCHGGQGLATTTEDAHGTVPHWEDPLIPAGYFQAGCGSCHTHVKVPPQELADRGKRLFEQYDCLACHKVDARGRGTGPDLSTVGIRGFLADWHQNHLELQQQSIEPAWLESYGPIDPEEVTAINAFLNTLMQAPAFVDAKALVYRKGCLGCHRINGTGGDEGPDLSATGKKNPNRLDFSYVEGEHNLANWHKAHLLDPALIVAGSLMPHAELRPEELEAVTLYMLSLRGADVPMNRWPAGRFESERLGKREFSADGKSLYSAFCNSCHGVSGQGAGFGIFTQKFPAVTSQEFLAVASDRFIRENLVNGRPGRKMPPWGTKEGGLRAAEIQSLVEYLRSQQPAAPSWQDVSSAQHELELGKAIYRESCAVCHDSNTAIGPDLSNEVFLQTADTKFLYHMLTQGREDTAMGSRPELNAQELASLIDYIESLRSGKKAKLPVLPPADSIMDGQAVFAESCAPCHAERGEGKYAVNIVNPSLLEAASDDYLGAAVRLGRCIQPKDAPGQLSAPEVTDQQLSNAITYIRRRLAKLPAQAPGRLVQGDAQNGQTLFNQNCTGCHGQGGINGWAPELANSAFLAAATDGYLQASIIRGRPMFGMPAFATDNLNYPRLTAEDVNDTVAFVRALQSKQ</sequence>
<dbReference type="SUPFAM" id="SSF46626">
    <property type="entry name" value="Cytochrome c"/>
    <property type="match status" value="5"/>
</dbReference>
<feature type="transmembrane region" description="Helical" evidence="5">
    <location>
        <begin position="38"/>
        <end position="61"/>
    </location>
</feature>
<feature type="domain" description="Cytochrome c" evidence="6">
    <location>
        <begin position="589"/>
        <end position="672"/>
    </location>
</feature>
<gene>
    <name evidence="7" type="ORF">C4520_05525</name>
</gene>
<dbReference type="InterPro" id="IPR050597">
    <property type="entry name" value="Cytochrome_c_Oxidase_Subunit"/>
</dbReference>
<keyword evidence="5" id="KW-0812">Transmembrane</keyword>
<feature type="domain" description="Cytochrome c" evidence="6">
    <location>
        <begin position="686"/>
        <end position="771"/>
    </location>
</feature>
<dbReference type="InterPro" id="IPR009056">
    <property type="entry name" value="Cyt_c-like_dom"/>
</dbReference>
<dbReference type="Proteomes" id="UP000265882">
    <property type="component" value="Unassembled WGS sequence"/>
</dbReference>
<reference evidence="7 8" key="1">
    <citation type="journal article" date="2017" name="ISME J.">
        <title>Energy and carbon metabolisms in a deep terrestrial subsurface fluid microbial community.</title>
        <authorList>
            <person name="Momper L."/>
            <person name="Jungbluth S.P."/>
            <person name="Lee M.D."/>
            <person name="Amend J.P."/>
        </authorList>
    </citation>
    <scope>NUCLEOTIDE SEQUENCE [LARGE SCALE GENOMIC DNA]</scope>
    <source>
        <strain evidence="7">SURF_5</strain>
    </source>
</reference>
<dbReference type="GO" id="GO:0046872">
    <property type="term" value="F:metal ion binding"/>
    <property type="evidence" value="ECO:0007669"/>
    <property type="project" value="UniProtKB-KW"/>
</dbReference>